<dbReference type="Gene3D" id="2.30.130.30">
    <property type="entry name" value="Hypothetical protein"/>
    <property type="match status" value="1"/>
</dbReference>
<dbReference type="EMBL" id="BMZB01000002">
    <property type="protein sequence ID" value="GGZ31810.1"/>
    <property type="molecule type" value="Genomic_DNA"/>
</dbReference>
<dbReference type="Proteomes" id="UP000662572">
    <property type="component" value="Unassembled WGS sequence"/>
</dbReference>
<dbReference type="AlphaFoldDB" id="A0A918Q3L2"/>
<reference evidence="1" key="1">
    <citation type="journal article" date="2014" name="Int. J. Syst. Evol. Microbiol.">
        <title>Complete genome sequence of Corynebacterium casei LMG S-19264T (=DSM 44701T), isolated from a smear-ripened cheese.</title>
        <authorList>
            <consortium name="US DOE Joint Genome Institute (JGI-PGF)"/>
            <person name="Walter F."/>
            <person name="Albersmeier A."/>
            <person name="Kalinowski J."/>
            <person name="Ruckert C."/>
        </authorList>
    </citation>
    <scope>NUCLEOTIDE SEQUENCE</scope>
    <source>
        <strain evidence="1">KCTC 32296</strain>
    </source>
</reference>
<gene>
    <name evidence="1" type="ORF">GCM10011273_17250</name>
</gene>
<protein>
    <recommendedName>
        <fullName evidence="3">ASCH domain-containing protein</fullName>
    </recommendedName>
</protein>
<evidence type="ECO:0008006" key="3">
    <source>
        <dbReference type="Google" id="ProtNLM"/>
    </source>
</evidence>
<dbReference type="RefSeq" id="WP_189486072.1">
    <property type="nucleotide sequence ID" value="NZ_BMZB01000002.1"/>
</dbReference>
<dbReference type="InterPro" id="IPR015947">
    <property type="entry name" value="PUA-like_sf"/>
</dbReference>
<accession>A0A918Q3L2</accession>
<reference evidence="1" key="2">
    <citation type="submission" date="2020-09" db="EMBL/GenBank/DDBJ databases">
        <authorList>
            <person name="Sun Q."/>
            <person name="Kim S."/>
        </authorList>
    </citation>
    <scope>NUCLEOTIDE SEQUENCE</scope>
    <source>
        <strain evidence="1">KCTC 32296</strain>
    </source>
</reference>
<comment type="caution">
    <text evidence="1">The sequence shown here is derived from an EMBL/GenBank/DDBJ whole genome shotgun (WGS) entry which is preliminary data.</text>
</comment>
<evidence type="ECO:0000313" key="2">
    <source>
        <dbReference type="Proteomes" id="UP000662572"/>
    </source>
</evidence>
<sequence length="156" mass="17501">MNDLPHFALSIRQPHAYAIMHLGKDIENRNWKARTELPLDICIHASLGMKREDMSDAFEFIDKAAPLGSPREHLRRQNKILTDARFGGIVAVATITEIVTEDDSPWFQGRYGYRLANVSPVKFIPLVGALGFFNWRANLGRTSGSSPLLTPIQQAD</sequence>
<evidence type="ECO:0000313" key="1">
    <source>
        <dbReference type="EMBL" id="GGZ31810.1"/>
    </source>
</evidence>
<name>A0A918Q3L2_9CAUL</name>
<proteinExistence type="predicted"/>
<organism evidence="1 2">
    <name type="scientific">Asticcacaulis endophyticus</name>
    <dbReference type="NCBI Taxonomy" id="1395890"/>
    <lineage>
        <taxon>Bacteria</taxon>
        <taxon>Pseudomonadati</taxon>
        <taxon>Pseudomonadota</taxon>
        <taxon>Alphaproteobacteria</taxon>
        <taxon>Caulobacterales</taxon>
        <taxon>Caulobacteraceae</taxon>
        <taxon>Asticcacaulis</taxon>
    </lineage>
</organism>
<dbReference type="SUPFAM" id="SSF88697">
    <property type="entry name" value="PUA domain-like"/>
    <property type="match status" value="1"/>
</dbReference>
<keyword evidence="2" id="KW-1185">Reference proteome</keyword>